<dbReference type="InterPro" id="IPR018673">
    <property type="entry name" value="DUF2141"/>
</dbReference>
<dbReference type="OrthoDB" id="9788332at2"/>
<evidence type="ECO:0000313" key="3">
    <source>
        <dbReference type="Proteomes" id="UP000199459"/>
    </source>
</evidence>
<keyword evidence="1" id="KW-0732">Signal</keyword>
<accession>A0A1H8E554</accession>
<dbReference type="EMBL" id="FOCP01000008">
    <property type="protein sequence ID" value="SEN14575.1"/>
    <property type="molecule type" value="Genomic_DNA"/>
</dbReference>
<reference evidence="2 3" key="1">
    <citation type="submission" date="2016-10" db="EMBL/GenBank/DDBJ databases">
        <authorList>
            <person name="de Groot N.N."/>
        </authorList>
    </citation>
    <scope>NUCLEOTIDE SEQUENCE [LARGE SCALE GENOMIC DNA]</scope>
    <source>
        <strain evidence="2 3">Nm22</strain>
    </source>
</reference>
<proteinExistence type="predicted"/>
<feature type="chain" id="PRO_5011519892" evidence="1">
    <location>
        <begin position="29"/>
        <end position="167"/>
    </location>
</feature>
<feature type="signal peptide" evidence="1">
    <location>
        <begin position="1"/>
        <end position="28"/>
    </location>
</feature>
<dbReference type="Pfam" id="PF09912">
    <property type="entry name" value="DUF2141"/>
    <property type="match status" value="1"/>
</dbReference>
<dbReference type="RefSeq" id="WP_090630721.1">
    <property type="nucleotide sequence ID" value="NZ_FOCP01000008.1"/>
</dbReference>
<name>A0A1H8E554_9PROT</name>
<sequence>MTILKNNTFIVILAVVLPGLAASTTIQAAQQLNIQPHEAADECNPDISQIRVTVNGVSFGGMLTVGLYDDPNHFLMRHGRKRHIRVPATGEQHLVCMNLDQHGTYAVSVYHDKDADRKLKRQQNMMPGEPFGLSNNPKPVMGYPKFSDSAFNTKGLGADITINLRQP</sequence>
<organism evidence="2 3">
    <name type="scientific">Nitrosomonas marina</name>
    <dbReference type="NCBI Taxonomy" id="917"/>
    <lineage>
        <taxon>Bacteria</taxon>
        <taxon>Pseudomonadati</taxon>
        <taxon>Pseudomonadota</taxon>
        <taxon>Betaproteobacteria</taxon>
        <taxon>Nitrosomonadales</taxon>
        <taxon>Nitrosomonadaceae</taxon>
        <taxon>Nitrosomonas</taxon>
    </lineage>
</organism>
<dbReference type="Proteomes" id="UP000199459">
    <property type="component" value="Unassembled WGS sequence"/>
</dbReference>
<protein>
    <submittedName>
        <fullName evidence="2">Uncharacterized conserved protein, DUF2141 family</fullName>
    </submittedName>
</protein>
<dbReference type="STRING" id="917.SAMN05216326_10320"/>
<dbReference type="AlphaFoldDB" id="A0A1H8E554"/>
<gene>
    <name evidence="2" type="ORF">SAMN05216325_108132</name>
</gene>
<evidence type="ECO:0000313" key="2">
    <source>
        <dbReference type="EMBL" id="SEN14575.1"/>
    </source>
</evidence>
<evidence type="ECO:0000256" key="1">
    <source>
        <dbReference type="SAM" id="SignalP"/>
    </source>
</evidence>